<feature type="binding site" evidence="8">
    <location>
        <begin position="236"/>
        <end position="240"/>
    </location>
    <ligand>
        <name>FAD</name>
        <dbReference type="ChEBI" id="CHEBI:57692"/>
    </ligand>
</feature>
<dbReference type="PROSITE" id="PS51645">
    <property type="entry name" value="PHR_CRY_ALPHA_BETA"/>
    <property type="match status" value="1"/>
</dbReference>
<evidence type="ECO:0000256" key="1">
    <source>
        <dbReference type="ARBA" id="ARBA00001932"/>
    </source>
</evidence>
<dbReference type="InterPro" id="IPR018394">
    <property type="entry name" value="DNA_photolyase_1_CS_C"/>
</dbReference>
<dbReference type="PRINTS" id="PR00147">
    <property type="entry name" value="DNAPHOTLYASE"/>
</dbReference>
<dbReference type="Pfam" id="PF03441">
    <property type="entry name" value="FAD_binding_7"/>
    <property type="match status" value="1"/>
</dbReference>
<accession>A0A1U9Z2G9</accession>
<proteinExistence type="inferred from homology"/>
<evidence type="ECO:0000256" key="4">
    <source>
        <dbReference type="ARBA" id="ARBA00022630"/>
    </source>
</evidence>
<feature type="binding site" evidence="8">
    <location>
        <begin position="371"/>
        <end position="373"/>
    </location>
    <ligand>
        <name>FAD</name>
        <dbReference type="ChEBI" id="CHEBI:57692"/>
    </ligand>
</feature>
<dbReference type="Gene3D" id="1.10.579.10">
    <property type="entry name" value="DNA Cyclobutane Dipyrimidine Photolyase, subunit A, domain 3"/>
    <property type="match status" value="1"/>
</dbReference>
<dbReference type="EMBL" id="CP020330">
    <property type="protein sequence ID" value="AQZ51854.1"/>
    <property type="molecule type" value="Genomic_DNA"/>
</dbReference>
<dbReference type="GO" id="GO:0071949">
    <property type="term" value="F:FAD binding"/>
    <property type="evidence" value="ECO:0007669"/>
    <property type="project" value="TreeGrafter"/>
</dbReference>
<evidence type="ECO:0000256" key="7">
    <source>
        <dbReference type="ARBA" id="ARBA00033999"/>
    </source>
</evidence>
<organism evidence="12 13">
    <name type="scientific">Martelella mediterranea DSM 17316</name>
    <dbReference type="NCBI Taxonomy" id="1122214"/>
    <lineage>
        <taxon>Bacteria</taxon>
        <taxon>Pseudomonadati</taxon>
        <taxon>Pseudomonadota</taxon>
        <taxon>Alphaproteobacteria</taxon>
        <taxon>Hyphomicrobiales</taxon>
        <taxon>Aurantimonadaceae</taxon>
        <taxon>Martelella</taxon>
    </lineage>
</organism>
<sequence length="474" mass="53521">MAKPAIYWIRNDLRLSDNRALAAALEDGRAVVPVYIREDNGNGPLGAAQAWWLERSLEKLASRYDELGAPLVLRSGDPLNVLRAMIEESEAEAVFWNRRYSTEGIRADKAVKAALGEDGITVRSFAGQILHEPSNFKTKSGGPYKVYTPFWKAFSADQHVPDPIDAPKSLEGVAKKIKSEKLKDWKLYEARPDWAAGFSDIWQPGEDGAIARLNHFVADVVQDYAAKRDRPDRQATSMLSPHLALGEISPATIWHRINGTQSISAENRKKFLQELVWRDFCHHLLFHAPDLAEKNWNGRFDDFAWKDDEEAFAAWTRGETGYPIVDAGMRQLWREGYMHNRVRMIAASFLIKDLMIDWRHGEKWFRDTLVDADPASNAANWQWVAGSGADAAPFFRIFNPVLQGEKFDPAGDYVRAYVPELKDMPKKHIHAPFDAPDDVLSQAGVTLGETYPKPLVDHKAARKRALSAFEAIKE</sequence>
<evidence type="ECO:0000256" key="6">
    <source>
        <dbReference type="ARBA" id="ARBA00022991"/>
    </source>
</evidence>
<dbReference type="InterPro" id="IPR014729">
    <property type="entry name" value="Rossmann-like_a/b/a_fold"/>
</dbReference>
<gene>
    <name evidence="12" type="primary">phr</name>
    <name evidence="12" type="ORF">Mame_02527</name>
</gene>
<dbReference type="PANTHER" id="PTHR11455">
    <property type="entry name" value="CRYPTOCHROME"/>
    <property type="match status" value="1"/>
</dbReference>
<dbReference type="KEGG" id="mmed:Mame_02527"/>
<dbReference type="GO" id="GO:0000719">
    <property type="term" value="P:photoreactive repair"/>
    <property type="evidence" value="ECO:0007669"/>
    <property type="project" value="UniProtKB-ARBA"/>
</dbReference>
<name>A0A1U9Z2G9_9HYPH</name>
<dbReference type="InterPro" id="IPR005101">
    <property type="entry name" value="Cryptochr/Photolyase_FAD-bd"/>
</dbReference>
<keyword evidence="4 8" id="KW-0285">Flavoprotein</keyword>
<feature type="site" description="Electron transfer via tryptophanyl radical" evidence="9">
    <location>
        <position position="381"/>
    </location>
</feature>
<dbReference type="AlphaFoldDB" id="A0A1U9Z2G9"/>
<comment type="cofactor">
    <cofactor evidence="1">
        <name>(6R)-5,10-methylene-5,6,7,8-tetrahydrofolate</name>
        <dbReference type="ChEBI" id="CHEBI:15636"/>
    </cofactor>
</comment>
<evidence type="ECO:0000256" key="5">
    <source>
        <dbReference type="ARBA" id="ARBA00022827"/>
    </source>
</evidence>
<comment type="cofactor">
    <cofactor evidence="8">
        <name>FAD</name>
        <dbReference type="ChEBI" id="CHEBI:57692"/>
    </cofactor>
    <text evidence="8">Binds 1 FAD per subunit.</text>
</comment>
<dbReference type="Gene3D" id="3.40.50.620">
    <property type="entry name" value="HUPs"/>
    <property type="match status" value="1"/>
</dbReference>
<keyword evidence="13" id="KW-1185">Reference proteome</keyword>
<dbReference type="GO" id="GO:0003677">
    <property type="term" value="F:DNA binding"/>
    <property type="evidence" value="ECO:0007669"/>
    <property type="project" value="TreeGrafter"/>
</dbReference>
<keyword evidence="6 10" id="KW-0157">Chromophore</keyword>
<feature type="site" description="Electron transfer via tryptophanyl radical" evidence="9">
    <location>
        <position position="358"/>
    </location>
</feature>
<feature type="domain" description="Photolyase/cryptochrome alpha/beta" evidence="11">
    <location>
        <begin position="3"/>
        <end position="130"/>
    </location>
</feature>
<evidence type="ECO:0000256" key="10">
    <source>
        <dbReference type="RuleBase" id="RU004182"/>
    </source>
</evidence>
<keyword evidence="5 8" id="KW-0274">FAD</keyword>
<feature type="site" description="Electron transfer via tryptophanyl radical" evidence="9">
    <location>
        <position position="305"/>
    </location>
</feature>
<dbReference type="SUPFAM" id="SSF52425">
    <property type="entry name" value="Cryptochrome/photolyase, N-terminal domain"/>
    <property type="match status" value="1"/>
</dbReference>
<reference evidence="12 13" key="1">
    <citation type="submission" date="2017-03" db="EMBL/GenBank/DDBJ databases">
        <title>Foreign affairs: Plasmid Transfer between Roseobacters and Rhizobia.</title>
        <authorList>
            <person name="Bartling P."/>
            <person name="Bunk B."/>
            <person name="Overmann J."/>
            <person name="Brinkmann H."/>
            <person name="Petersen J."/>
        </authorList>
    </citation>
    <scope>NUCLEOTIDE SEQUENCE [LARGE SCALE GENOMIC DNA]</scope>
    <source>
        <strain evidence="12 13">MACL11</strain>
    </source>
</reference>
<dbReference type="Pfam" id="PF00875">
    <property type="entry name" value="DNA_photolyase"/>
    <property type="match status" value="1"/>
</dbReference>
<dbReference type="PANTHER" id="PTHR11455:SF9">
    <property type="entry name" value="CRYPTOCHROME CIRCADIAN CLOCK 5 ISOFORM X1"/>
    <property type="match status" value="1"/>
</dbReference>
<dbReference type="RefSeq" id="WP_018066943.1">
    <property type="nucleotide sequence ID" value="NZ_AQWH01000030.1"/>
</dbReference>
<evidence type="ECO:0000256" key="8">
    <source>
        <dbReference type="PIRSR" id="PIRSR602081-1"/>
    </source>
</evidence>
<dbReference type="GO" id="GO:0003904">
    <property type="term" value="F:deoxyribodipyrimidine photo-lyase activity"/>
    <property type="evidence" value="ECO:0007669"/>
    <property type="project" value="UniProtKB-EC"/>
</dbReference>
<dbReference type="InterPro" id="IPR036155">
    <property type="entry name" value="Crypto/Photolyase_N_sf"/>
</dbReference>
<evidence type="ECO:0000313" key="12">
    <source>
        <dbReference type="EMBL" id="AQZ51854.1"/>
    </source>
</evidence>
<feature type="binding site" evidence="8">
    <location>
        <position position="271"/>
    </location>
    <ligand>
        <name>FAD</name>
        <dbReference type="ChEBI" id="CHEBI:57692"/>
    </ligand>
</feature>
<protein>
    <recommendedName>
        <fullName evidence="3">Deoxyribodipyrimidine photo-lyase</fullName>
        <ecNumber evidence="2">4.1.99.3</ecNumber>
    </recommendedName>
</protein>
<evidence type="ECO:0000259" key="11">
    <source>
        <dbReference type="PROSITE" id="PS51645"/>
    </source>
</evidence>
<dbReference type="EC" id="4.1.99.3" evidence="2"/>
<dbReference type="InterPro" id="IPR002081">
    <property type="entry name" value="Cryptochrome/DNA_photolyase_1"/>
</dbReference>
<evidence type="ECO:0000256" key="9">
    <source>
        <dbReference type="PIRSR" id="PIRSR602081-2"/>
    </source>
</evidence>
<dbReference type="OrthoDB" id="9772484at2"/>
<dbReference type="SUPFAM" id="SSF48173">
    <property type="entry name" value="Cryptochrome/photolyase FAD-binding domain"/>
    <property type="match status" value="1"/>
</dbReference>
<dbReference type="eggNOG" id="COG0415">
    <property type="taxonomic scope" value="Bacteria"/>
</dbReference>
<dbReference type="Proteomes" id="UP000191135">
    <property type="component" value="Chromosome"/>
</dbReference>
<dbReference type="InterPro" id="IPR036134">
    <property type="entry name" value="Crypto/Photolyase_FAD-like_sf"/>
</dbReference>
<evidence type="ECO:0000256" key="2">
    <source>
        <dbReference type="ARBA" id="ARBA00013149"/>
    </source>
</evidence>
<comment type="catalytic activity">
    <reaction evidence="7">
        <text>cyclobutadipyrimidine (in DNA) = 2 pyrimidine residues (in DNA).</text>
        <dbReference type="EC" id="4.1.99.3"/>
    </reaction>
</comment>
<dbReference type="PROSITE" id="PS00394">
    <property type="entry name" value="DNA_PHOTOLYASES_1_1"/>
    <property type="match status" value="1"/>
</dbReference>
<evidence type="ECO:0000313" key="13">
    <source>
        <dbReference type="Proteomes" id="UP000191135"/>
    </source>
</evidence>
<dbReference type="Gene3D" id="1.25.40.80">
    <property type="match status" value="1"/>
</dbReference>
<dbReference type="GO" id="GO:0009416">
    <property type="term" value="P:response to light stimulus"/>
    <property type="evidence" value="ECO:0007669"/>
    <property type="project" value="TreeGrafter"/>
</dbReference>
<dbReference type="FunFam" id="1.10.579.10:FF:000003">
    <property type="entry name" value="Deoxyribodipyrimidine photo-lyase"/>
    <property type="match status" value="1"/>
</dbReference>
<dbReference type="STRING" id="1122214.Mame_02527"/>
<dbReference type="InterPro" id="IPR006050">
    <property type="entry name" value="DNA_photolyase_N"/>
</dbReference>
<feature type="binding site" evidence="8">
    <location>
        <position position="224"/>
    </location>
    <ligand>
        <name>FAD</name>
        <dbReference type="ChEBI" id="CHEBI:57692"/>
    </ligand>
</feature>
<keyword evidence="12" id="KW-0456">Lyase</keyword>
<evidence type="ECO:0000256" key="3">
    <source>
        <dbReference type="ARBA" id="ARBA00014046"/>
    </source>
</evidence>
<dbReference type="PROSITE" id="PS00691">
    <property type="entry name" value="DNA_PHOTOLYASES_1_2"/>
    <property type="match status" value="1"/>
</dbReference>
<comment type="similarity">
    <text evidence="10">Belongs to the DNA photolyase family.</text>
</comment>